<dbReference type="HOGENOM" id="CLU_029537_1_1_11"/>
<reference evidence="2 3" key="1">
    <citation type="journal article" date="2012" name="BMC Genomics">
        <title>Complete genome sequence, lifestyle, and multi-drug resistance of the human pathogen Corynebacterium resistens DSM 45100 isolated from blood samples of a leukemia patient.</title>
        <authorList>
            <person name="Schroder J."/>
            <person name="Maus I."/>
            <person name="Meyer K."/>
            <person name="Wordemann S."/>
            <person name="Blom J."/>
            <person name="Jaenicke S."/>
            <person name="Schneider J."/>
            <person name="Trost E."/>
            <person name="Tauch A."/>
        </authorList>
    </citation>
    <scope>NUCLEOTIDE SEQUENCE [LARGE SCALE GENOMIC DNA]</scope>
    <source>
        <strain evidence="3">DSM 45100 / JCM 12819 / CCUG 50093 / GTC 2026 / SICGH 158</strain>
    </source>
</reference>
<dbReference type="PANTHER" id="PTHR32015">
    <property type="entry name" value="FASTING INDUCED LIPASE"/>
    <property type="match status" value="1"/>
</dbReference>
<keyword evidence="2" id="KW-0378">Hydrolase</keyword>
<keyword evidence="3" id="KW-1185">Reference proteome</keyword>
<gene>
    <name evidence="2" type="primary">lip3</name>
    <name evidence="2" type="ordered locus">CRES_1907</name>
</gene>
<dbReference type="AlphaFoldDB" id="F8E2N7"/>
<feature type="compositionally biased region" description="Polar residues" evidence="1">
    <location>
        <begin position="259"/>
        <end position="290"/>
    </location>
</feature>
<accession>F8E2N7</accession>
<evidence type="ECO:0000313" key="3">
    <source>
        <dbReference type="Proteomes" id="UP000000492"/>
    </source>
</evidence>
<dbReference type="Pfam" id="PF01674">
    <property type="entry name" value="Lipase_2"/>
    <property type="match status" value="1"/>
</dbReference>
<evidence type="ECO:0000256" key="1">
    <source>
        <dbReference type="SAM" id="MobiDB-lite"/>
    </source>
</evidence>
<dbReference type="Gene3D" id="3.40.50.1820">
    <property type="entry name" value="alpha/beta hydrolase"/>
    <property type="match status" value="1"/>
</dbReference>
<dbReference type="EMBL" id="CP002857">
    <property type="protein sequence ID" value="AEI10260.1"/>
    <property type="molecule type" value="Genomic_DNA"/>
</dbReference>
<dbReference type="GO" id="GO:0016042">
    <property type="term" value="P:lipid catabolic process"/>
    <property type="evidence" value="ECO:0007669"/>
    <property type="project" value="InterPro"/>
</dbReference>
<dbReference type="eggNOG" id="COG1075">
    <property type="taxonomic scope" value="Bacteria"/>
</dbReference>
<dbReference type="InterPro" id="IPR002918">
    <property type="entry name" value="Lipase_EstA/Esterase_EstB"/>
</dbReference>
<dbReference type="InterPro" id="IPR029058">
    <property type="entry name" value="AB_hydrolase_fold"/>
</dbReference>
<dbReference type="KEGG" id="crd:CRES_1907"/>
<dbReference type="EC" id="3.1.1.3" evidence="2"/>
<dbReference type="GO" id="GO:0004806">
    <property type="term" value="F:triacylglycerol lipase activity"/>
    <property type="evidence" value="ECO:0007669"/>
    <property type="project" value="UniProtKB-EC"/>
</dbReference>
<protein>
    <submittedName>
        <fullName evidence="2">Triacylglycerol lipase</fullName>
        <ecNumber evidence="2">3.1.1.3</ecNumber>
    </submittedName>
</protein>
<dbReference type="SUPFAM" id="SSF53474">
    <property type="entry name" value="alpha/beta-Hydrolases"/>
    <property type="match status" value="1"/>
</dbReference>
<proteinExistence type="predicted"/>
<feature type="region of interest" description="Disordered" evidence="1">
    <location>
        <begin position="255"/>
        <end position="302"/>
    </location>
</feature>
<dbReference type="PANTHER" id="PTHR32015:SF1">
    <property type="entry name" value="LIPASE"/>
    <property type="match status" value="1"/>
</dbReference>
<name>F8E2N7_CORRG</name>
<feature type="compositionally biased region" description="Low complexity" evidence="1">
    <location>
        <begin position="293"/>
        <end position="302"/>
    </location>
</feature>
<evidence type="ECO:0000313" key="2">
    <source>
        <dbReference type="EMBL" id="AEI10260.1"/>
    </source>
</evidence>
<dbReference type="Proteomes" id="UP000000492">
    <property type="component" value="Chromosome"/>
</dbReference>
<organism evidence="2 3">
    <name type="scientific">Corynebacterium resistens (strain DSM 45100 / JCM 12819 / GTC 2026 / SICGH 158)</name>
    <dbReference type="NCBI Taxonomy" id="662755"/>
    <lineage>
        <taxon>Bacteria</taxon>
        <taxon>Bacillati</taxon>
        <taxon>Actinomycetota</taxon>
        <taxon>Actinomycetes</taxon>
        <taxon>Mycobacteriales</taxon>
        <taxon>Corynebacteriaceae</taxon>
        <taxon>Corynebacterium</taxon>
    </lineage>
</organism>
<dbReference type="STRING" id="662755.CRES_1907"/>
<sequence length="424" mass="44674">MFVWGACNLKGMTKSRTVRSMVAVIASGLTVFLGAGSVASAQKTAPSTETSQVTTSSTGLGSSYFDATRTTIGTGRGATTFVDAFMQTLVRPRIAPVGANDWTCKPTAEHPNPVILIHGTWENAYDNWSGLAPQLKKDGFCVYTPNLGRADLWNKGGLGSLLPNTFGVAPIEHSVDQLSQVIEAVLRSTGAKQVDLVGHSQGGVIARYYAKFGGGADTAQPERNKVGKIITLGATNHGTTLGGMVKEKKSIDALGSAAEQGTTSNQGLATEQDSATAQAVPQETSASGETPRSDGGATSSSAADRAELRQWFGGAAGAQQERGSEFIRKLNEGGETLPGIDYTIIATKYDGISTPYDATFLRAGEGATVRNITMQDGCEEDRSDHMTMFYSPRSVDIVRNALDPQLVPNGTIRCEAHGNVWGSR</sequence>